<evidence type="ECO:0000313" key="1">
    <source>
        <dbReference type="EMBL" id="GAA5160843.1"/>
    </source>
</evidence>
<dbReference type="Pfam" id="PF14022">
    <property type="entry name" value="DUF4238"/>
    <property type="match status" value="1"/>
</dbReference>
<evidence type="ECO:0000313" key="2">
    <source>
        <dbReference type="Proteomes" id="UP001500547"/>
    </source>
</evidence>
<organism evidence="1 2">
    <name type="scientific">Viridibacterium curvum</name>
    <dbReference type="NCBI Taxonomy" id="1101404"/>
    <lineage>
        <taxon>Bacteria</taxon>
        <taxon>Pseudomonadati</taxon>
        <taxon>Pseudomonadota</taxon>
        <taxon>Betaproteobacteria</taxon>
        <taxon>Rhodocyclales</taxon>
        <taxon>Rhodocyclaceae</taxon>
        <taxon>Viridibacterium</taxon>
    </lineage>
</organism>
<name>A0ABP9QEZ9_9RHOO</name>
<keyword evidence="2" id="KW-1185">Reference proteome</keyword>
<evidence type="ECO:0008006" key="3">
    <source>
        <dbReference type="Google" id="ProtNLM"/>
    </source>
</evidence>
<reference evidence="2" key="1">
    <citation type="journal article" date="2019" name="Int. J. Syst. Evol. Microbiol.">
        <title>The Global Catalogue of Microorganisms (GCM) 10K type strain sequencing project: providing services to taxonomists for standard genome sequencing and annotation.</title>
        <authorList>
            <consortium name="The Broad Institute Genomics Platform"/>
            <consortium name="The Broad Institute Genome Sequencing Center for Infectious Disease"/>
            <person name="Wu L."/>
            <person name="Ma J."/>
        </authorList>
    </citation>
    <scope>NUCLEOTIDE SEQUENCE [LARGE SCALE GENOMIC DNA]</scope>
    <source>
        <strain evidence="2">JCM 18715</strain>
    </source>
</reference>
<proteinExistence type="predicted"/>
<dbReference type="InterPro" id="IPR025332">
    <property type="entry name" value="DUF4238"/>
</dbReference>
<accession>A0ABP9QEZ9</accession>
<sequence>MLNLDRKKLIPNAPVKNQCSRDYFYGQDENLEKAIQIIESKYGQALIDLTKNRFIPTDDIKDVLKIFWLFQHQRTEAAALRAVELAEATAAAANIPTGKYTLEIKAAVQIACKAFLTFMHEIDDLKFCVIKNKTDFPFVTSDNPAVLTNRWRLEKDRMPGHSFGLGSAGMLALLPLTPKLFFLGYDGDVYNIPNERGVATIRSVRDVKALNQHQFLQCVANVYLHDASYEKALIEHFTEVEPIRPKRRHIVNYAQLDSVFDGRERYVLVPPTERDPSKESILHTRIIHPKPGMWPSLIRLRTNGSVYTNGTGAGYVRFVRAQTESARPFWKERP</sequence>
<dbReference type="EMBL" id="BAABLD010000005">
    <property type="protein sequence ID" value="GAA5160843.1"/>
    <property type="molecule type" value="Genomic_DNA"/>
</dbReference>
<gene>
    <name evidence="1" type="ORF">GCM10025770_09130</name>
</gene>
<comment type="caution">
    <text evidence="1">The sequence shown here is derived from an EMBL/GenBank/DDBJ whole genome shotgun (WGS) entry which is preliminary data.</text>
</comment>
<dbReference type="Proteomes" id="UP001500547">
    <property type="component" value="Unassembled WGS sequence"/>
</dbReference>
<protein>
    <recommendedName>
        <fullName evidence="3">DUF4238 domain-containing protein</fullName>
    </recommendedName>
</protein>